<dbReference type="PANTHER" id="PTHR36435">
    <property type="entry name" value="SLR1288 PROTEIN"/>
    <property type="match status" value="1"/>
</dbReference>
<dbReference type="OrthoDB" id="158986at2"/>
<feature type="domain" description="CAAX prenyl protease 2/Lysostaphin resistance protein A-like" evidence="3">
    <location>
        <begin position="532"/>
        <end position="620"/>
    </location>
</feature>
<keyword evidence="1" id="KW-0812">Transmembrane</keyword>
<feature type="transmembrane region" description="Helical" evidence="1">
    <location>
        <begin position="530"/>
        <end position="547"/>
    </location>
</feature>
<gene>
    <name evidence="4" type="ORF">SAMN04488109_0155</name>
</gene>
<organism evidence="4 5">
    <name type="scientific">Chryseolinea serpens</name>
    <dbReference type="NCBI Taxonomy" id="947013"/>
    <lineage>
        <taxon>Bacteria</taxon>
        <taxon>Pseudomonadati</taxon>
        <taxon>Bacteroidota</taxon>
        <taxon>Cytophagia</taxon>
        <taxon>Cytophagales</taxon>
        <taxon>Fulvivirgaceae</taxon>
        <taxon>Chryseolinea</taxon>
    </lineage>
</organism>
<keyword evidence="1" id="KW-0472">Membrane</keyword>
<evidence type="ECO:0000259" key="3">
    <source>
        <dbReference type="Pfam" id="PF02517"/>
    </source>
</evidence>
<feature type="signal peptide" evidence="2">
    <location>
        <begin position="1"/>
        <end position="31"/>
    </location>
</feature>
<dbReference type="InterPro" id="IPR011990">
    <property type="entry name" value="TPR-like_helical_dom_sf"/>
</dbReference>
<dbReference type="EMBL" id="FQWQ01000001">
    <property type="protein sequence ID" value="SHG41591.1"/>
    <property type="molecule type" value="Genomic_DNA"/>
</dbReference>
<keyword evidence="2" id="KW-0732">Signal</keyword>
<feature type="transmembrane region" description="Helical" evidence="1">
    <location>
        <begin position="441"/>
        <end position="459"/>
    </location>
</feature>
<dbReference type="AlphaFoldDB" id="A0A1M5JM48"/>
<dbReference type="GO" id="GO:0004175">
    <property type="term" value="F:endopeptidase activity"/>
    <property type="evidence" value="ECO:0007669"/>
    <property type="project" value="UniProtKB-ARBA"/>
</dbReference>
<proteinExistence type="predicted"/>
<feature type="transmembrane region" description="Helical" evidence="1">
    <location>
        <begin position="584"/>
        <end position="601"/>
    </location>
</feature>
<keyword evidence="4" id="KW-0378">Hydrolase</keyword>
<feature type="transmembrane region" description="Helical" evidence="1">
    <location>
        <begin position="480"/>
        <end position="500"/>
    </location>
</feature>
<dbReference type="Gene3D" id="1.25.40.10">
    <property type="entry name" value="Tetratricopeptide repeat domain"/>
    <property type="match status" value="1"/>
</dbReference>
<keyword evidence="1" id="KW-1133">Transmembrane helix</keyword>
<dbReference type="InterPro" id="IPR003675">
    <property type="entry name" value="Rce1/LyrA-like_dom"/>
</dbReference>
<dbReference type="GO" id="GO:0006508">
    <property type="term" value="P:proteolysis"/>
    <property type="evidence" value="ECO:0007669"/>
    <property type="project" value="UniProtKB-KW"/>
</dbReference>
<dbReference type="STRING" id="947013.SAMN04488109_0155"/>
<protein>
    <submittedName>
        <fullName evidence="4">Membrane protease YdiL, CAAX protease family</fullName>
    </submittedName>
</protein>
<dbReference type="PANTHER" id="PTHR36435:SF1">
    <property type="entry name" value="CAAX AMINO TERMINAL PROTEASE FAMILY PROTEIN"/>
    <property type="match status" value="1"/>
</dbReference>
<dbReference type="Pfam" id="PF02517">
    <property type="entry name" value="Rce1-like"/>
    <property type="match status" value="1"/>
</dbReference>
<reference evidence="4 5" key="1">
    <citation type="submission" date="2016-11" db="EMBL/GenBank/DDBJ databases">
        <authorList>
            <person name="Jaros S."/>
            <person name="Januszkiewicz K."/>
            <person name="Wedrychowicz H."/>
        </authorList>
    </citation>
    <scope>NUCLEOTIDE SEQUENCE [LARGE SCALE GENOMIC DNA]</scope>
    <source>
        <strain evidence="4 5">DSM 24574</strain>
    </source>
</reference>
<feature type="transmembrane region" description="Helical" evidence="1">
    <location>
        <begin position="395"/>
        <end position="413"/>
    </location>
</feature>
<name>A0A1M5JM48_9BACT</name>
<dbReference type="GO" id="GO:0080120">
    <property type="term" value="P:CAAX-box protein maturation"/>
    <property type="evidence" value="ECO:0007669"/>
    <property type="project" value="UniProtKB-ARBA"/>
</dbReference>
<dbReference type="Proteomes" id="UP000184212">
    <property type="component" value="Unassembled WGS sequence"/>
</dbReference>
<evidence type="ECO:0000256" key="1">
    <source>
        <dbReference type="SAM" id="Phobius"/>
    </source>
</evidence>
<dbReference type="InterPro" id="IPR052710">
    <property type="entry name" value="CAAX_protease"/>
</dbReference>
<feature type="transmembrane region" description="Helical" evidence="1">
    <location>
        <begin position="348"/>
        <end position="374"/>
    </location>
</feature>
<sequence>MLNFAPSLTPMSLKHLLFFVLTAVACRHAVAQSSPFTIDHTQHLDRLGNAKDSLYQSILDQYKDFIWRNPKDPNARLERCRFIQTAYYDDYEEYNPNEEAAEECARELLNVFPKDPDVLLYASEFLYGDTAIAYLKKLTLAVEYDPVLWKTNGWKVYNQLAEQYANTDAHREALRYATRAVASNDTLDLSLLQARAYKGIKQIDSAIAVLASHLDSTDVGWVLNQKGRMLLELGAPARAIEAFNLAARDTATHQDLAALAQAMIDNGLHEEARAYLLKDYKQNQWKTTQRAQKLLEYDLAHGTADSAAFSYKRFTDEKFMNDPLGVYRLELFVRSPGAGWSWADAGRVILLICTIALAFIVPYLWVLPIHYIGAIRRARGKLIPETSFHWGLRHFWVACSMLLVCDLLSILLFDYPGFLSNFSEEIAASQTNPINKASADMMLFFSTTSFVYTVALIDPEDIRMFFSHLRYNAGLIRRQFGLGIALAFLLRIGLAFYQALLGAFHINLAEEVSTVMASSVVDNIVSINQFYNPVLGFMFVVLLVPFYEEVLFRGIFLSACQRNIPFLWANIAQSLTFALLHQKLVLIPFYFAFGMVAGHFARKTQSLTAGVALHVTNNFLAFLAILYLQR</sequence>
<feature type="transmembrane region" description="Helical" evidence="1">
    <location>
        <begin position="607"/>
        <end position="628"/>
    </location>
</feature>
<accession>A0A1M5JM48</accession>
<feature type="chain" id="PRO_5013382095" evidence="2">
    <location>
        <begin position="32"/>
        <end position="630"/>
    </location>
</feature>
<evidence type="ECO:0000313" key="4">
    <source>
        <dbReference type="EMBL" id="SHG41591.1"/>
    </source>
</evidence>
<evidence type="ECO:0000256" key="2">
    <source>
        <dbReference type="SAM" id="SignalP"/>
    </source>
</evidence>
<keyword evidence="4" id="KW-0645">Protease</keyword>
<keyword evidence="5" id="KW-1185">Reference proteome</keyword>
<evidence type="ECO:0000313" key="5">
    <source>
        <dbReference type="Proteomes" id="UP000184212"/>
    </source>
</evidence>